<gene>
    <name evidence="2" type="ORF">RUM43_014682</name>
</gene>
<protein>
    <submittedName>
        <fullName evidence="2">Uncharacterized protein</fullName>
    </submittedName>
</protein>
<evidence type="ECO:0000313" key="3">
    <source>
        <dbReference type="Proteomes" id="UP001372834"/>
    </source>
</evidence>
<feature type="non-terminal residue" evidence="2">
    <location>
        <position position="1"/>
    </location>
</feature>
<dbReference type="EMBL" id="JAWJWE010000045">
    <property type="protein sequence ID" value="KAK6617080.1"/>
    <property type="molecule type" value="Genomic_DNA"/>
</dbReference>
<feature type="compositionally biased region" description="Basic and acidic residues" evidence="1">
    <location>
        <begin position="1"/>
        <end position="12"/>
    </location>
</feature>
<name>A0AAN8RRZ2_POLSC</name>
<feature type="region of interest" description="Disordered" evidence="1">
    <location>
        <begin position="1"/>
        <end position="76"/>
    </location>
</feature>
<dbReference type="AlphaFoldDB" id="A0AAN8RRZ2"/>
<sequence>HCEKAQHLRPDYSEDTEIAQGKQRSVDDREREREKRKWEKSFELKHGKVRSLEQSEETSRRNKLEEIHEFAKQEIA</sequence>
<dbReference type="Proteomes" id="UP001372834">
    <property type="component" value="Unassembled WGS sequence"/>
</dbReference>
<accession>A0AAN8RRZ2</accession>
<feature type="compositionally biased region" description="Basic and acidic residues" evidence="1">
    <location>
        <begin position="24"/>
        <end position="76"/>
    </location>
</feature>
<organism evidence="2 3">
    <name type="scientific">Polyplax serrata</name>
    <name type="common">Common mouse louse</name>
    <dbReference type="NCBI Taxonomy" id="468196"/>
    <lineage>
        <taxon>Eukaryota</taxon>
        <taxon>Metazoa</taxon>
        <taxon>Ecdysozoa</taxon>
        <taxon>Arthropoda</taxon>
        <taxon>Hexapoda</taxon>
        <taxon>Insecta</taxon>
        <taxon>Pterygota</taxon>
        <taxon>Neoptera</taxon>
        <taxon>Paraneoptera</taxon>
        <taxon>Psocodea</taxon>
        <taxon>Troctomorpha</taxon>
        <taxon>Phthiraptera</taxon>
        <taxon>Anoplura</taxon>
        <taxon>Polyplacidae</taxon>
        <taxon>Polyplax</taxon>
    </lineage>
</organism>
<proteinExistence type="predicted"/>
<reference evidence="2 3" key="1">
    <citation type="submission" date="2023-10" db="EMBL/GenBank/DDBJ databases">
        <title>Genomes of two closely related lineages of the louse Polyplax serrata with different host specificities.</title>
        <authorList>
            <person name="Martinu J."/>
            <person name="Tarabai H."/>
            <person name="Stefka J."/>
            <person name="Hypsa V."/>
        </authorList>
    </citation>
    <scope>NUCLEOTIDE SEQUENCE [LARGE SCALE GENOMIC DNA]</scope>
    <source>
        <strain evidence="2">HR10_N</strain>
    </source>
</reference>
<evidence type="ECO:0000313" key="2">
    <source>
        <dbReference type="EMBL" id="KAK6617080.1"/>
    </source>
</evidence>
<comment type="caution">
    <text evidence="2">The sequence shown here is derived from an EMBL/GenBank/DDBJ whole genome shotgun (WGS) entry which is preliminary data.</text>
</comment>
<evidence type="ECO:0000256" key="1">
    <source>
        <dbReference type="SAM" id="MobiDB-lite"/>
    </source>
</evidence>